<organism evidence="3 5">
    <name type="scientific">Ascoidea rubescens DSM 1968</name>
    <dbReference type="NCBI Taxonomy" id="1344418"/>
    <lineage>
        <taxon>Eukaryota</taxon>
        <taxon>Fungi</taxon>
        <taxon>Dikarya</taxon>
        <taxon>Ascomycota</taxon>
        <taxon>Saccharomycotina</taxon>
        <taxon>Saccharomycetes</taxon>
        <taxon>Ascoideaceae</taxon>
        <taxon>Ascoidea</taxon>
    </lineage>
</organism>
<dbReference type="RefSeq" id="XP_020047528.1">
    <property type="nucleotide sequence ID" value="XM_020191793.1"/>
</dbReference>
<dbReference type="InterPro" id="IPR023210">
    <property type="entry name" value="NADP_OxRdtase_dom"/>
</dbReference>
<dbReference type="EMBL" id="KV454480">
    <property type="protein sequence ID" value="ODV61223.1"/>
    <property type="molecule type" value="Genomic_DNA"/>
</dbReference>
<dbReference type="Gene3D" id="3.20.20.100">
    <property type="entry name" value="NADP-dependent oxidoreductase domain"/>
    <property type="match status" value="1"/>
</dbReference>
<dbReference type="InterPro" id="IPR036812">
    <property type="entry name" value="NAD(P)_OxRdtase_dom_sf"/>
</dbReference>
<name>A0A1D2VHT7_9ASCO</name>
<gene>
    <name evidence="3" type="ORF">ASCRUDRAFT_70422</name>
    <name evidence="4" type="ORF">ASCRUDRAFT_70424</name>
</gene>
<sequence length="351" mass="40464">MSEYEFTTVPVKRLGDSGLKISNVVVGCMGFGSKQWFDWVEDDEEKIFGILKKCYDHGIRTFDTADCYSNGRSEEILGRFIKKYNIKRDRIVILSKGFLYVNDEDMGCNFGNYHKYPQIDSINSKGLSRKHILDAAEASAKRLGTYMDVYQIHRYDPETTPREIMKALNDVVEKGYARYIGASSMKAYQFIELQFVAEQNNWHKFISMQNYNNLLYREEEREMIPFCQSHGVGIIPWSSNARGMLTRPYDPNRKTSRQESEAAIMELLFGNMKPESDIEIINRVEKLAKKKKVSMASISIAWCVAKDYSPIVGLSSERRVDDLVVGANLILSDEEVQYLEEPYQAKDFIIL</sequence>
<dbReference type="AlphaFoldDB" id="A0A1D2VHT7"/>
<keyword evidence="1" id="KW-0560">Oxidoreductase</keyword>
<protein>
    <submittedName>
        <fullName evidence="3">Aldo/keto reductase</fullName>
    </submittedName>
</protein>
<dbReference type="FunCoup" id="A0A1D2VHT7">
    <property type="interactions" value="127"/>
</dbReference>
<evidence type="ECO:0000256" key="1">
    <source>
        <dbReference type="ARBA" id="ARBA00023002"/>
    </source>
</evidence>
<dbReference type="PANTHER" id="PTHR43364">
    <property type="entry name" value="NADH-SPECIFIC METHYLGLYOXAL REDUCTASE-RELATED"/>
    <property type="match status" value="1"/>
</dbReference>
<dbReference type="GO" id="GO:0005829">
    <property type="term" value="C:cytosol"/>
    <property type="evidence" value="ECO:0007669"/>
    <property type="project" value="UniProtKB-ARBA"/>
</dbReference>
<dbReference type="GeneID" id="30965429"/>
<dbReference type="CDD" id="cd19079">
    <property type="entry name" value="AKR_EcYajO-like"/>
    <property type="match status" value="1"/>
</dbReference>
<proteinExistence type="predicted"/>
<dbReference type="GO" id="GO:0016491">
    <property type="term" value="F:oxidoreductase activity"/>
    <property type="evidence" value="ECO:0007669"/>
    <property type="project" value="UniProtKB-KW"/>
</dbReference>
<feature type="domain" description="NADP-dependent oxidoreductase" evidence="2">
    <location>
        <begin position="29"/>
        <end position="341"/>
    </location>
</feature>
<dbReference type="SUPFAM" id="SSF51430">
    <property type="entry name" value="NAD(P)-linked oxidoreductase"/>
    <property type="match status" value="1"/>
</dbReference>
<evidence type="ECO:0000313" key="3">
    <source>
        <dbReference type="EMBL" id="ODV61221.1"/>
    </source>
</evidence>
<dbReference type="STRING" id="1344418.A0A1D2VHT7"/>
<dbReference type="FunFam" id="3.20.20.100:FF:000004">
    <property type="entry name" value="Oxidoreductase, aldo/keto reductase"/>
    <property type="match status" value="1"/>
</dbReference>
<evidence type="ECO:0000313" key="5">
    <source>
        <dbReference type="Proteomes" id="UP000095038"/>
    </source>
</evidence>
<dbReference type="RefSeq" id="XP_020047530.1">
    <property type="nucleotide sequence ID" value="XM_020191794.1"/>
</dbReference>
<dbReference type="PANTHER" id="PTHR43364:SF15">
    <property type="entry name" value="ARYL-ALCOHOL DEHYDROGENASE AAD16-RELATED"/>
    <property type="match status" value="1"/>
</dbReference>
<accession>A0A1D2VHT7</accession>
<reference evidence="3" key="1">
    <citation type="journal article" date="2016" name="Proc. Natl. Acad. Sci. U.S.A.">
        <title>Comparative genomics of biotechnologically important yeasts.</title>
        <authorList>
            <person name="Riley R."/>
            <person name="Haridas S."/>
            <person name="Wolfe K.H."/>
            <person name="Lopes M.R."/>
            <person name="Hittinger C.T."/>
            <person name="Goeker M."/>
            <person name="Salamov A.A."/>
            <person name="Wisecaver J.H."/>
            <person name="Long T.M."/>
            <person name="Calvey C.H."/>
            <person name="Aerts A.L."/>
            <person name="Barry K.W."/>
            <person name="Choi C."/>
            <person name="Clum A."/>
            <person name="Coughlan A.Y."/>
            <person name="Deshpande S."/>
            <person name="Douglass A.P."/>
            <person name="Hanson S.J."/>
            <person name="Klenk H.-P."/>
            <person name="LaButti K.M."/>
            <person name="Lapidus A."/>
            <person name="Lindquist E.A."/>
            <person name="Lipzen A.M."/>
            <person name="Meier-Kolthoff J.P."/>
            <person name="Ohm R.A."/>
            <person name="Otillar R.P."/>
            <person name="Pangilinan J.L."/>
            <person name="Peng Y."/>
            <person name="Rokas A."/>
            <person name="Rosa C.A."/>
            <person name="Scheuner C."/>
            <person name="Sibirny A.A."/>
            <person name="Slot J.C."/>
            <person name="Stielow J.B."/>
            <person name="Sun H."/>
            <person name="Kurtzman C.P."/>
            <person name="Blackwell M."/>
            <person name="Grigoriev I.V."/>
            <person name="Jeffries T.W."/>
        </authorList>
    </citation>
    <scope>NUCLEOTIDE SEQUENCE</scope>
    <source>
        <strain evidence="3">DSM 1968</strain>
    </source>
</reference>
<dbReference type="EMBL" id="KV454480">
    <property type="protein sequence ID" value="ODV61221.1"/>
    <property type="molecule type" value="Genomic_DNA"/>
</dbReference>
<dbReference type="GeneID" id="30965430"/>
<dbReference type="Pfam" id="PF00248">
    <property type="entry name" value="Aldo_ket_red"/>
    <property type="match status" value="1"/>
</dbReference>
<evidence type="ECO:0000259" key="2">
    <source>
        <dbReference type="Pfam" id="PF00248"/>
    </source>
</evidence>
<dbReference type="OrthoDB" id="48988at2759"/>
<dbReference type="Proteomes" id="UP000095038">
    <property type="component" value="Unassembled WGS sequence"/>
</dbReference>
<reference evidence="5" key="2">
    <citation type="submission" date="2016-05" db="EMBL/GenBank/DDBJ databases">
        <title>Comparative genomics of biotechnologically important yeasts.</title>
        <authorList>
            <consortium name="DOE Joint Genome Institute"/>
            <person name="Riley R."/>
            <person name="Haridas S."/>
            <person name="Wolfe K.H."/>
            <person name="Lopes M.R."/>
            <person name="Hittinger C.T."/>
            <person name="Goker M."/>
            <person name="Salamov A."/>
            <person name="Wisecaver J."/>
            <person name="Long T.M."/>
            <person name="Aerts A.L."/>
            <person name="Barry K."/>
            <person name="Choi C."/>
            <person name="Clum A."/>
            <person name="Coughlan A.Y."/>
            <person name="Deshpande S."/>
            <person name="Douglass A.P."/>
            <person name="Hanson S.J."/>
            <person name="Klenk H.-P."/>
            <person name="Labutti K."/>
            <person name="Lapidus A."/>
            <person name="Lindquist E."/>
            <person name="Lipzen A."/>
            <person name="Meier-Kolthoff J.P."/>
            <person name="Ohm R.A."/>
            <person name="Otillar R.P."/>
            <person name="Pangilinan J."/>
            <person name="Peng Y."/>
            <person name="Rokas A."/>
            <person name="Rosa C.A."/>
            <person name="Scheuner C."/>
            <person name="Sibirny A.A."/>
            <person name="Slot J.C."/>
            <person name="Stielow J.B."/>
            <person name="Sun H."/>
            <person name="Kurtzman C.P."/>
            <person name="Blackwell M."/>
            <person name="Grigoriev I.V."/>
            <person name="Jeffries T.W."/>
        </authorList>
    </citation>
    <scope>NUCLEOTIDE SEQUENCE [LARGE SCALE GENOMIC DNA]</scope>
    <source>
        <strain evidence="5">DSM 1968</strain>
    </source>
</reference>
<dbReference type="InterPro" id="IPR050523">
    <property type="entry name" value="AKR_Detox_Biosynth"/>
</dbReference>
<evidence type="ECO:0000313" key="4">
    <source>
        <dbReference type="EMBL" id="ODV61223.1"/>
    </source>
</evidence>
<keyword evidence="5" id="KW-1185">Reference proteome</keyword>